<comment type="caution">
    <text evidence="4">The sequence shown here is derived from an EMBL/GenBank/DDBJ whole genome shotgun (WGS) entry which is preliminary data.</text>
</comment>
<evidence type="ECO:0000313" key="5">
    <source>
        <dbReference type="Proteomes" id="UP000190626"/>
    </source>
</evidence>
<dbReference type="GO" id="GO:0006310">
    <property type="term" value="P:DNA recombination"/>
    <property type="evidence" value="ECO:0007669"/>
    <property type="project" value="UniProtKB-KW"/>
</dbReference>
<name>A0A1V4HTH1_9BACL</name>
<gene>
    <name evidence="4" type="ORF">BC351_00755</name>
</gene>
<dbReference type="Gene3D" id="1.10.443.10">
    <property type="entry name" value="Intergrase catalytic core"/>
    <property type="match status" value="1"/>
</dbReference>
<dbReference type="OrthoDB" id="2086953at2"/>
<dbReference type="AlphaFoldDB" id="A0A1V4HTH1"/>
<dbReference type="SUPFAM" id="SSF56349">
    <property type="entry name" value="DNA breaking-rejoining enzymes"/>
    <property type="match status" value="1"/>
</dbReference>
<evidence type="ECO:0000313" key="4">
    <source>
        <dbReference type="EMBL" id="OPH61803.1"/>
    </source>
</evidence>
<dbReference type="Pfam" id="PF22822">
    <property type="entry name" value="MrpR_N_CB"/>
    <property type="match status" value="1"/>
</dbReference>
<accession>A0A1V4HTH1</accession>
<dbReference type="InterPro" id="IPR013762">
    <property type="entry name" value="Integrase-like_cat_sf"/>
</dbReference>
<dbReference type="GO" id="GO:0003677">
    <property type="term" value="F:DNA binding"/>
    <property type="evidence" value="ECO:0007669"/>
    <property type="project" value="InterPro"/>
</dbReference>
<evidence type="ECO:0000259" key="3">
    <source>
        <dbReference type="Pfam" id="PF22823"/>
    </source>
</evidence>
<feature type="domain" description="MrpR N-terminal core-binding" evidence="2">
    <location>
        <begin position="11"/>
        <end position="89"/>
    </location>
</feature>
<sequence length="334" mass="39253">MTKNKIYDLRYYNEYQKMRFLKTVSENTTYHQLCSRLLGRVSRLEEMYDKDLYDFSLPELERFFRYLNASKISTSRMNIQAINTYIEWANVQNLRKTNINPLTIIMDDDYFRSFIDESKQTIFSEEEIDDIVRECKNAQDAVIIQLMFEGASGTGLDELLNLQRKNIDFNHNRLLLTDSDESTRILEVSEKCMKLIQEALDQTVYQKNNGVFESDRGSAEISLVENDYVVKSTKLGKLKSFEKADKFLVHRRLAVLGDPDMLDKPYLSPKNIKYSGMLKIAKDYYLRDGSIEKQCGDEIGSKFNIRKLNGEYVIMPYKRDFINIDTIRKVYNIE</sequence>
<proteinExistence type="predicted"/>
<protein>
    <recommendedName>
        <fullName evidence="6">Core-binding (CB) domain-containing protein</fullName>
    </recommendedName>
</protein>
<dbReference type="InterPro" id="IPR011010">
    <property type="entry name" value="DNA_brk_join_enz"/>
</dbReference>
<dbReference type="GO" id="GO:0015074">
    <property type="term" value="P:DNA integration"/>
    <property type="evidence" value="ECO:0007669"/>
    <property type="project" value="InterPro"/>
</dbReference>
<dbReference type="Proteomes" id="UP000190626">
    <property type="component" value="Unassembled WGS sequence"/>
</dbReference>
<evidence type="ECO:0000256" key="1">
    <source>
        <dbReference type="ARBA" id="ARBA00023172"/>
    </source>
</evidence>
<dbReference type="Pfam" id="PF22823">
    <property type="entry name" value="MrpR_C_cat"/>
    <property type="match status" value="1"/>
</dbReference>
<keyword evidence="5" id="KW-1185">Reference proteome</keyword>
<feature type="domain" description="MrpR C-terminal catalytic" evidence="3">
    <location>
        <begin position="127"/>
        <end position="332"/>
    </location>
</feature>
<evidence type="ECO:0008006" key="6">
    <source>
        <dbReference type="Google" id="ProtNLM"/>
    </source>
</evidence>
<evidence type="ECO:0000259" key="2">
    <source>
        <dbReference type="Pfam" id="PF22822"/>
    </source>
</evidence>
<dbReference type="RefSeq" id="WP_079408802.1">
    <property type="nucleotide sequence ID" value="NZ_MBTG01000001.1"/>
</dbReference>
<dbReference type="EMBL" id="MBTG01000001">
    <property type="protein sequence ID" value="OPH61803.1"/>
    <property type="molecule type" value="Genomic_DNA"/>
</dbReference>
<dbReference type="InterPro" id="IPR055009">
    <property type="entry name" value="MrpR_N_CB"/>
</dbReference>
<reference evidence="5" key="1">
    <citation type="submission" date="2016-07" db="EMBL/GenBank/DDBJ databases">
        <authorList>
            <person name="Florea S."/>
            <person name="Webb J.S."/>
            <person name="Jaromczyk J."/>
            <person name="Schardl C.L."/>
        </authorList>
    </citation>
    <scope>NUCLEOTIDE SEQUENCE [LARGE SCALE GENOMIC DNA]</scope>
    <source>
        <strain evidence="5">CY1</strain>
    </source>
</reference>
<dbReference type="InterPro" id="IPR055008">
    <property type="entry name" value="MrpR_C_cat"/>
</dbReference>
<organism evidence="4 5">
    <name type="scientific">Paenibacillus ferrarius</name>
    <dbReference type="NCBI Taxonomy" id="1469647"/>
    <lineage>
        <taxon>Bacteria</taxon>
        <taxon>Bacillati</taxon>
        <taxon>Bacillota</taxon>
        <taxon>Bacilli</taxon>
        <taxon>Bacillales</taxon>
        <taxon>Paenibacillaceae</taxon>
        <taxon>Paenibacillus</taxon>
    </lineage>
</organism>
<dbReference type="STRING" id="1469647.BC351_00755"/>
<keyword evidence="1" id="KW-0233">DNA recombination</keyword>